<proteinExistence type="predicted"/>
<gene>
    <name evidence="2" type="ORF">ACFQ11_02840</name>
</gene>
<dbReference type="EMBL" id="JBHTJA010000002">
    <property type="protein sequence ID" value="MFD0899316.1"/>
    <property type="molecule type" value="Genomic_DNA"/>
</dbReference>
<sequence>MGYGIMPYAVSVEVLSSPHEYTGDPEDFLAWLQELYCSDDAEAGPTPQVMRELFYAEPYTGTEGRVYGHALESLCKRFGGLLGNDHWYPCGDRHLAAVRETLSGLGVDLDPRDLIWSGPPVPLPEIEDRPVIGHLRRDEMGPIAAALDAADLSAVTDRSVAGAITELHGWLRRCLEDDGRFPCDLVCFYY</sequence>
<dbReference type="Pfam" id="PF24740">
    <property type="entry name" value="DUF7691"/>
    <property type="match status" value="1"/>
</dbReference>
<dbReference type="InterPro" id="IPR056108">
    <property type="entry name" value="DUF7691"/>
</dbReference>
<accession>A0ABW3EHX2</accession>
<organism evidence="2 3">
    <name type="scientific">Actinomadura sediminis</name>
    <dbReference type="NCBI Taxonomy" id="1038904"/>
    <lineage>
        <taxon>Bacteria</taxon>
        <taxon>Bacillati</taxon>
        <taxon>Actinomycetota</taxon>
        <taxon>Actinomycetes</taxon>
        <taxon>Streptosporangiales</taxon>
        <taxon>Thermomonosporaceae</taxon>
        <taxon>Actinomadura</taxon>
    </lineage>
</organism>
<evidence type="ECO:0000313" key="3">
    <source>
        <dbReference type="Proteomes" id="UP001596972"/>
    </source>
</evidence>
<feature type="domain" description="DUF7691" evidence="1">
    <location>
        <begin position="1"/>
        <end position="190"/>
    </location>
</feature>
<evidence type="ECO:0000313" key="2">
    <source>
        <dbReference type="EMBL" id="MFD0899316.1"/>
    </source>
</evidence>
<evidence type="ECO:0000259" key="1">
    <source>
        <dbReference type="Pfam" id="PF24740"/>
    </source>
</evidence>
<comment type="caution">
    <text evidence="2">The sequence shown here is derived from an EMBL/GenBank/DDBJ whole genome shotgun (WGS) entry which is preliminary data.</text>
</comment>
<dbReference type="Proteomes" id="UP001596972">
    <property type="component" value="Unassembled WGS sequence"/>
</dbReference>
<dbReference type="RefSeq" id="WP_378296144.1">
    <property type="nucleotide sequence ID" value="NZ_JBHTJA010000002.1"/>
</dbReference>
<reference evidence="3" key="1">
    <citation type="journal article" date="2019" name="Int. J. Syst. Evol. Microbiol.">
        <title>The Global Catalogue of Microorganisms (GCM) 10K type strain sequencing project: providing services to taxonomists for standard genome sequencing and annotation.</title>
        <authorList>
            <consortium name="The Broad Institute Genomics Platform"/>
            <consortium name="The Broad Institute Genome Sequencing Center for Infectious Disease"/>
            <person name="Wu L."/>
            <person name="Ma J."/>
        </authorList>
    </citation>
    <scope>NUCLEOTIDE SEQUENCE [LARGE SCALE GENOMIC DNA]</scope>
    <source>
        <strain evidence="3">JCM 31202</strain>
    </source>
</reference>
<keyword evidence="3" id="KW-1185">Reference proteome</keyword>
<name>A0ABW3EHX2_9ACTN</name>
<protein>
    <recommendedName>
        <fullName evidence="1">DUF7691 domain-containing protein</fullName>
    </recommendedName>
</protein>